<proteinExistence type="predicted"/>
<organism evidence="1 2">
    <name type="scientific">Clunio marinus</name>
    <dbReference type="NCBI Taxonomy" id="568069"/>
    <lineage>
        <taxon>Eukaryota</taxon>
        <taxon>Metazoa</taxon>
        <taxon>Ecdysozoa</taxon>
        <taxon>Arthropoda</taxon>
        <taxon>Hexapoda</taxon>
        <taxon>Insecta</taxon>
        <taxon>Pterygota</taxon>
        <taxon>Neoptera</taxon>
        <taxon>Endopterygota</taxon>
        <taxon>Diptera</taxon>
        <taxon>Nematocera</taxon>
        <taxon>Chironomoidea</taxon>
        <taxon>Chironomidae</taxon>
        <taxon>Clunio</taxon>
    </lineage>
</organism>
<reference evidence="1 2" key="1">
    <citation type="submission" date="2015-04" db="EMBL/GenBank/DDBJ databases">
        <authorList>
            <person name="Syromyatnikov M.Y."/>
            <person name="Popov V.N."/>
        </authorList>
    </citation>
    <scope>NUCLEOTIDE SEQUENCE [LARGE SCALE GENOMIC DNA]</scope>
</reference>
<sequence length="65" mass="7331">MLQGIGWSGVRSDEKAQFTKVGFGVTDGRFRIQEIITRHRICVEVVVACCSWCCTQEVIVNVQIE</sequence>
<dbReference type="EMBL" id="CVRI01000069">
    <property type="protein sequence ID" value="CRL06971.1"/>
    <property type="molecule type" value="Genomic_DNA"/>
</dbReference>
<evidence type="ECO:0000313" key="1">
    <source>
        <dbReference type="EMBL" id="CRL06971.1"/>
    </source>
</evidence>
<dbReference type="Proteomes" id="UP000183832">
    <property type="component" value="Unassembled WGS sequence"/>
</dbReference>
<dbReference type="AlphaFoldDB" id="A0A1J1J3D6"/>
<name>A0A1J1J3D6_9DIPT</name>
<keyword evidence="2" id="KW-1185">Reference proteome</keyword>
<protein>
    <submittedName>
        <fullName evidence="1">CLUMA_CG020035, isoform A</fullName>
    </submittedName>
</protein>
<evidence type="ECO:0000313" key="2">
    <source>
        <dbReference type="Proteomes" id="UP000183832"/>
    </source>
</evidence>
<gene>
    <name evidence="1" type="ORF">CLUMA_CG020035</name>
</gene>
<accession>A0A1J1J3D6</accession>